<comment type="caution">
    <text evidence="3">The sequence shown here is derived from an EMBL/GenBank/DDBJ whole genome shotgun (WGS) entry which is preliminary data.</text>
</comment>
<protein>
    <recommendedName>
        <fullName evidence="2">Tyr recombinase domain-containing protein</fullName>
    </recommendedName>
</protein>
<proteinExistence type="predicted"/>
<dbReference type="InterPro" id="IPR002104">
    <property type="entry name" value="Integrase_catalytic"/>
</dbReference>
<gene>
    <name evidence="3" type="ORF">GCM10009733_085720</name>
</gene>
<dbReference type="Gene3D" id="1.10.443.10">
    <property type="entry name" value="Intergrase catalytic core"/>
    <property type="match status" value="1"/>
</dbReference>
<accession>A0ABN2GRV6</accession>
<organism evidence="3 4">
    <name type="scientific">Nonomuraea maheshkhaliensis</name>
    <dbReference type="NCBI Taxonomy" id="419590"/>
    <lineage>
        <taxon>Bacteria</taxon>
        <taxon>Bacillati</taxon>
        <taxon>Actinomycetota</taxon>
        <taxon>Actinomycetes</taxon>
        <taxon>Streptosporangiales</taxon>
        <taxon>Streptosporangiaceae</taxon>
        <taxon>Nonomuraea</taxon>
    </lineage>
</organism>
<dbReference type="EMBL" id="BAAAMU010000103">
    <property type="protein sequence ID" value="GAA1675516.1"/>
    <property type="molecule type" value="Genomic_DNA"/>
</dbReference>
<dbReference type="SUPFAM" id="SSF56349">
    <property type="entry name" value="DNA breaking-rejoining enzymes"/>
    <property type="match status" value="1"/>
</dbReference>
<dbReference type="InterPro" id="IPR011010">
    <property type="entry name" value="DNA_brk_join_enz"/>
</dbReference>
<name>A0ABN2GRV6_9ACTN</name>
<dbReference type="Proteomes" id="UP001500064">
    <property type="component" value="Unassembled WGS sequence"/>
</dbReference>
<sequence length="107" mass="11563">MVAGGEMSGLVFCTKNGTALSATNVRRDFRKVVASAGLAGREWTPRELRHSFVSLLSDSGVPIEDISRLVGHANTVVTETVYRFQLRPVLLEGAEAMDGIFPAREDG</sequence>
<evidence type="ECO:0000313" key="4">
    <source>
        <dbReference type="Proteomes" id="UP001500064"/>
    </source>
</evidence>
<feature type="domain" description="Tyr recombinase" evidence="2">
    <location>
        <begin position="1"/>
        <end position="96"/>
    </location>
</feature>
<dbReference type="Pfam" id="PF00589">
    <property type="entry name" value="Phage_integrase"/>
    <property type="match status" value="1"/>
</dbReference>
<evidence type="ECO:0000256" key="1">
    <source>
        <dbReference type="ARBA" id="ARBA00023172"/>
    </source>
</evidence>
<dbReference type="InterPro" id="IPR013762">
    <property type="entry name" value="Integrase-like_cat_sf"/>
</dbReference>
<keyword evidence="4" id="KW-1185">Reference proteome</keyword>
<dbReference type="PROSITE" id="PS51898">
    <property type="entry name" value="TYR_RECOMBINASE"/>
    <property type="match status" value="1"/>
</dbReference>
<reference evidence="3 4" key="1">
    <citation type="journal article" date="2019" name="Int. J. Syst. Evol. Microbiol.">
        <title>The Global Catalogue of Microorganisms (GCM) 10K type strain sequencing project: providing services to taxonomists for standard genome sequencing and annotation.</title>
        <authorList>
            <consortium name="The Broad Institute Genomics Platform"/>
            <consortium name="The Broad Institute Genome Sequencing Center for Infectious Disease"/>
            <person name="Wu L."/>
            <person name="Ma J."/>
        </authorList>
    </citation>
    <scope>NUCLEOTIDE SEQUENCE [LARGE SCALE GENOMIC DNA]</scope>
    <source>
        <strain evidence="3 4">JCM 13929</strain>
    </source>
</reference>
<keyword evidence="1" id="KW-0233">DNA recombination</keyword>
<evidence type="ECO:0000313" key="3">
    <source>
        <dbReference type="EMBL" id="GAA1675516.1"/>
    </source>
</evidence>
<evidence type="ECO:0000259" key="2">
    <source>
        <dbReference type="PROSITE" id="PS51898"/>
    </source>
</evidence>